<dbReference type="Gene3D" id="3.60.15.10">
    <property type="entry name" value="Ribonuclease Z/Hydroxyacylglutathione hydrolase-like"/>
    <property type="match status" value="1"/>
</dbReference>
<protein>
    <submittedName>
        <fullName evidence="3">MBL fold metallo-hydrolase</fullName>
    </submittedName>
</protein>
<sequence length="295" mass="33709">MRIRRNLKFNLLLLFIIFIILFMIKHLNFNSKNYTTTNNIVIHYIDVGQGDASLIQVNNMNMLIDSGPKESRKKILNYLNSLNIEKLDYVIATHPHEDHIGNMAKIIRNFKVDKFYAPKVENSSSSFEKMVDALKDKKLKINVLNKNTTSLYLGNNTRITVFSPTKNSYDNLNNYSPVMKIQYGNTSFLFTGDAEKEIENEILLDSNNNIKSDVIKIGHHGSSTSSTKTFIEKVNPSIAIISVGNDNKFNHPNKSVIDRLKKNNTKIYQTNKEHTIILSSNGHKIIKNNKTPLAY</sequence>
<keyword evidence="1" id="KW-0812">Transmembrane</keyword>
<dbReference type="SUPFAM" id="SSF56281">
    <property type="entry name" value="Metallo-hydrolase/oxidoreductase"/>
    <property type="match status" value="1"/>
</dbReference>
<dbReference type="GO" id="GO:0016787">
    <property type="term" value="F:hydrolase activity"/>
    <property type="evidence" value="ECO:0007669"/>
    <property type="project" value="UniProtKB-KW"/>
</dbReference>
<keyword evidence="1" id="KW-1133">Transmembrane helix</keyword>
<feature type="domain" description="Metallo-beta-lactamase" evidence="2">
    <location>
        <begin position="49"/>
        <end position="245"/>
    </location>
</feature>
<dbReference type="CDD" id="cd07731">
    <property type="entry name" value="ComA-like_MBL-fold"/>
    <property type="match status" value="1"/>
</dbReference>
<organism evidence="3 4">
    <name type="scientific">Clostridium taeniosporum</name>
    <dbReference type="NCBI Taxonomy" id="394958"/>
    <lineage>
        <taxon>Bacteria</taxon>
        <taxon>Bacillati</taxon>
        <taxon>Bacillota</taxon>
        <taxon>Clostridia</taxon>
        <taxon>Eubacteriales</taxon>
        <taxon>Clostridiaceae</taxon>
        <taxon>Clostridium</taxon>
    </lineage>
</organism>
<gene>
    <name evidence="3" type="ORF">BGI42_10110</name>
</gene>
<keyword evidence="1" id="KW-0472">Membrane</keyword>
<dbReference type="EMBL" id="CP017253">
    <property type="protein sequence ID" value="AOR24065.1"/>
    <property type="molecule type" value="Genomic_DNA"/>
</dbReference>
<dbReference type="OrthoDB" id="9761531at2"/>
<keyword evidence="3" id="KW-0378">Hydrolase</keyword>
<dbReference type="AlphaFoldDB" id="A0A1D7XL39"/>
<dbReference type="SMART" id="SM00849">
    <property type="entry name" value="Lactamase_B"/>
    <property type="match status" value="1"/>
</dbReference>
<reference evidence="4" key="1">
    <citation type="submission" date="2016-09" db="EMBL/GenBank/DDBJ databases">
        <title>Genomics of Clostridium taeniosporum, an organism which forms endospores with ribbon-like appendages.</title>
        <authorList>
            <person name="Walker J.R."/>
        </authorList>
    </citation>
    <scope>NUCLEOTIDE SEQUENCE [LARGE SCALE GENOMIC DNA]</scope>
    <source>
        <strain evidence="4">1/k</strain>
    </source>
</reference>
<dbReference type="RefSeq" id="WP_069680204.1">
    <property type="nucleotide sequence ID" value="NZ_CP017253.2"/>
</dbReference>
<dbReference type="InterPro" id="IPR035681">
    <property type="entry name" value="ComA-like_MBL"/>
</dbReference>
<proteinExistence type="predicted"/>
<accession>A0A1D7XL39</accession>
<dbReference type="PANTHER" id="PTHR30619">
    <property type="entry name" value="DNA INTERNALIZATION/COMPETENCE PROTEIN COMEC/REC2"/>
    <property type="match status" value="1"/>
</dbReference>
<dbReference type="InterPro" id="IPR052159">
    <property type="entry name" value="Competence_DNA_uptake"/>
</dbReference>
<dbReference type="KEGG" id="ctae:BGI42_10110"/>
<name>A0A1D7XL39_9CLOT</name>
<keyword evidence="4" id="KW-1185">Reference proteome</keyword>
<feature type="transmembrane region" description="Helical" evidence="1">
    <location>
        <begin position="7"/>
        <end position="24"/>
    </location>
</feature>
<evidence type="ECO:0000313" key="4">
    <source>
        <dbReference type="Proteomes" id="UP000094652"/>
    </source>
</evidence>
<dbReference type="InterPro" id="IPR036866">
    <property type="entry name" value="RibonucZ/Hydroxyglut_hydro"/>
</dbReference>
<evidence type="ECO:0000313" key="3">
    <source>
        <dbReference type="EMBL" id="AOR24065.1"/>
    </source>
</evidence>
<dbReference type="Proteomes" id="UP000094652">
    <property type="component" value="Chromosome"/>
</dbReference>
<dbReference type="Pfam" id="PF00753">
    <property type="entry name" value="Lactamase_B"/>
    <property type="match status" value="1"/>
</dbReference>
<evidence type="ECO:0000256" key="1">
    <source>
        <dbReference type="SAM" id="Phobius"/>
    </source>
</evidence>
<dbReference type="InterPro" id="IPR001279">
    <property type="entry name" value="Metallo-B-lactamas"/>
</dbReference>
<dbReference type="PANTHER" id="PTHR30619:SF7">
    <property type="entry name" value="BETA-LACTAMASE DOMAIN PROTEIN"/>
    <property type="match status" value="1"/>
</dbReference>
<evidence type="ECO:0000259" key="2">
    <source>
        <dbReference type="SMART" id="SM00849"/>
    </source>
</evidence>